<evidence type="ECO:0000256" key="1">
    <source>
        <dbReference type="SAM" id="Phobius"/>
    </source>
</evidence>
<name>A0A0D8XJP5_DICVI</name>
<evidence type="ECO:0000313" key="3">
    <source>
        <dbReference type="Proteomes" id="UP000053766"/>
    </source>
</evidence>
<keyword evidence="3" id="KW-1185">Reference proteome</keyword>
<keyword evidence="1" id="KW-1133">Transmembrane helix</keyword>
<dbReference type="EMBL" id="KN716510">
    <property type="protein sequence ID" value="KJH43977.1"/>
    <property type="molecule type" value="Genomic_DNA"/>
</dbReference>
<reference evidence="2 3" key="1">
    <citation type="submission" date="2013-11" db="EMBL/GenBank/DDBJ databases">
        <title>Draft genome of the bovine lungworm Dictyocaulus viviparus.</title>
        <authorList>
            <person name="Mitreva M."/>
        </authorList>
    </citation>
    <scope>NUCLEOTIDE SEQUENCE [LARGE SCALE GENOMIC DNA]</scope>
    <source>
        <strain evidence="2 3">HannoverDv2000</strain>
    </source>
</reference>
<proteinExistence type="predicted"/>
<gene>
    <name evidence="2" type="ORF">DICVIV_09995</name>
</gene>
<reference evidence="3" key="2">
    <citation type="journal article" date="2016" name="Sci. Rep.">
        <title>Dictyocaulus viviparus genome, variome and transcriptome elucidate lungworm biology and support future intervention.</title>
        <authorList>
            <person name="McNulty S.N."/>
            <person name="Strube C."/>
            <person name="Rosa B.A."/>
            <person name="Martin J.C."/>
            <person name="Tyagi R."/>
            <person name="Choi Y.J."/>
            <person name="Wang Q."/>
            <person name="Hallsworth Pepin K."/>
            <person name="Zhang X."/>
            <person name="Ozersky P."/>
            <person name="Wilson R.K."/>
            <person name="Sternberg P.W."/>
            <person name="Gasser R.B."/>
            <person name="Mitreva M."/>
        </authorList>
    </citation>
    <scope>NUCLEOTIDE SEQUENCE [LARGE SCALE GENOMIC DNA]</scope>
    <source>
        <strain evidence="3">HannoverDv2000</strain>
    </source>
</reference>
<accession>A0A0D8XJP5</accession>
<protein>
    <submittedName>
        <fullName evidence="2">Uncharacterized protein</fullName>
    </submittedName>
</protein>
<dbReference type="AlphaFoldDB" id="A0A0D8XJP5"/>
<sequence length="114" mass="13893">MEERQPTDDFYYSIWSQQDTRDIWHHFKTSKKILLIIQLQQSLIARLRKIVSLACSTKSYQQIRWRCYLTSYQQKPQLHLKMRGALSVIYALKYFVALQIWCIRMIVQMFPFNK</sequence>
<evidence type="ECO:0000313" key="2">
    <source>
        <dbReference type="EMBL" id="KJH43977.1"/>
    </source>
</evidence>
<keyword evidence="1" id="KW-0472">Membrane</keyword>
<keyword evidence="1" id="KW-0812">Transmembrane</keyword>
<feature type="transmembrane region" description="Helical" evidence="1">
    <location>
        <begin position="85"/>
        <end position="107"/>
    </location>
</feature>
<dbReference type="Proteomes" id="UP000053766">
    <property type="component" value="Unassembled WGS sequence"/>
</dbReference>
<organism evidence="2 3">
    <name type="scientific">Dictyocaulus viviparus</name>
    <name type="common">Bovine lungworm</name>
    <dbReference type="NCBI Taxonomy" id="29172"/>
    <lineage>
        <taxon>Eukaryota</taxon>
        <taxon>Metazoa</taxon>
        <taxon>Ecdysozoa</taxon>
        <taxon>Nematoda</taxon>
        <taxon>Chromadorea</taxon>
        <taxon>Rhabditida</taxon>
        <taxon>Rhabditina</taxon>
        <taxon>Rhabditomorpha</taxon>
        <taxon>Strongyloidea</taxon>
        <taxon>Metastrongylidae</taxon>
        <taxon>Dictyocaulus</taxon>
    </lineage>
</organism>